<protein>
    <submittedName>
        <fullName evidence="2">Uncharacterized protein</fullName>
    </submittedName>
</protein>
<name>A0A2A9NB38_9AGAR</name>
<dbReference type="EMBL" id="KZ302635">
    <property type="protein sequence ID" value="PFH44996.1"/>
    <property type="molecule type" value="Genomic_DNA"/>
</dbReference>
<gene>
    <name evidence="2" type="ORF">AMATHDRAFT_10247</name>
</gene>
<feature type="chain" id="PRO_5012608781" evidence="1">
    <location>
        <begin position="20"/>
        <end position="181"/>
    </location>
</feature>
<proteinExistence type="predicted"/>
<organism evidence="2 3">
    <name type="scientific">Amanita thiersii Skay4041</name>
    <dbReference type="NCBI Taxonomy" id="703135"/>
    <lineage>
        <taxon>Eukaryota</taxon>
        <taxon>Fungi</taxon>
        <taxon>Dikarya</taxon>
        <taxon>Basidiomycota</taxon>
        <taxon>Agaricomycotina</taxon>
        <taxon>Agaricomycetes</taxon>
        <taxon>Agaricomycetidae</taxon>
        <taxon>Agaricales</taxon>
        <taxon>Pluteineae</taxon>
        <taxon>Amanitaceae</taxon>
        <taxon>Amanita</taxon>
    </lineage>
</organism>
<evidence type="ECO:0000256" key="1">
    <source>
        <dbReference type="SAM" id="SignalP"/>
    </source>
</evidence>
<dbReference type="Pfam" id="PF12296">
    <property type="entry name" value="HsbA"/>
    <property type="match status" value="1"/>
</dbReference>
<reference evidence="2 3" key="1">
    <citation type="submission" date="2014-02" db="EMBL/GenBank/DDBJ databases">
        <title>Transposable element dynamics among asymbiotic and ectomycorrhizal Amanita fungi.</title>
        <authorList>
            <consortium name="DOE Joint Genome Institute"/>
            <person name="Hess J."/>
            <person name="Skrede I."/>
            <person name="Wolfe B."/>
            <person name="LaButti K."/>
            <person name="Ohm R.A."/>
            <person name="Grigoriev I.V."/>
            <person name="Pringle A."/>
        </authorList>
    </citation>
    <scope>NUCLEOTIDE SEQUENCE [LARGE SCALE GENOMIC DNA]</scope>
    <source>
        <strain evidence="2 3">SKay4041</strain>
    </source>
</reference>
<evidence type="ECO:0000313" key="2">
    <source>
        <dbReference type="EMBL" id="PFH44996.1"/>
    </source>
</evidence>
<feature type="signal peptide" evidence="1">
    <location>
        <begin position="1"/>
        <end position="19"/>
    </location>
</feature>
<evidence type="ECO:0000313" key="3">
    <source>
        <dbReference type="Proteomes" id="UP000242287"/>
    </source>
</evidence>
<dbReference type="OrthoDB" id="3485059at2759"/>
<keyword evidence="3" id="KW-1185">Reference proteome</keyword>
<dbReference type="Proteomes" id="UP000242287">
    <property type="component" value="Unassembled WGS sequence"/>
</dbReference>
<dbReference type="InterPro" id="IPR021054">
    <property type="entry name" value="Cell_wall_mannoprotein_1"/>
</dbReference>
<dbReference type="AlphaFoldDB" id="A0A2A9NB38"/>
<keyword evidence="1" id="KW-0732">Signal</keyword>
<sequence>MLFASPFCFLLALSTLSISAPSKRDFPQLEADTNTIIDQTIALDNDVKVFIPSPTLVGSLDIHNDMLNLIDALNIATTDVQTSVPISESEAQTLWEQCQELELITADTLNQFIAAKPSYQVIPISGIISLVHQDLTQWKAAVAGFLNSYIWITPAVLLNEAINISDDVLALFDEVIALYAS</sequence>
<accession>A0A2A9NB38</accession>